<feature type="domain" description="DUF695" evidence="1">
    <location>
        <begin position="17"/>
        <end position="137"/>
    </location>
</feature>
<comment type="caution">
    <text evidence="2">The sequence shown here is derived from an EMBL/GenBank/DDBJ whole genome shotgun (WGS) entry which is preliminary data.</text>
</comment>
<dbReference type="GeneID" id="93365531"/>
<evidence type="ECO:0000313" key="3">
    <source>
        <dbReference type="Proteomes" id="UP000004295"/>
    </source>
</evidence>
<keyword evidence="3" id="KW-1185">Reference proteome</keyword>
<name>C3J7W8_POREA</name>
<evidence type="ECO:0000313" key="2">
    <source>
        <dbReference type="EMBL" id="EEN83617.1"/>
    </source>
</evidence>
<gene>
    <name evidence="2" type="ORF">POREN0001_1211</name>
</gene>
<dbReference type="eggNOG" id="ENOG5032R4H">
    <property type="taxonomic scope" value="Bacteria"/>
</dbReference>
<evidence type="ECO:0000259" key="1">
    <source>
        <dbReference type="Pfam" id="PF05117"/>
    </source>
</evidence>
<organism evidence="2 3">
    <name type="scientific">Porphyromonas endodontalis (strain ATCC 35406 / DSM 24491 / JCM 8526 / CCUG 16442 / BCRC 14492 / NCTC 13058 / HG 370)</name>
    <name type="common">Bacteroides endodontalis</name>
    <dbReference type="NCBI Taxonomy" id="553175"/>
    <lineage>
        <taxon>Bacteria</taxon>
        <taxon>Pseudomonadati</taxon>
        <taxon>Bacteroidota</taxon>
        <taxon>Bacteroidia</taxon>
        <taxon>Bacteroidales</taxon>
        <taxon>Porphyromonadaceae</taxon>
        <taxon>Porphyromonas</taxon>
    </lineage>
</organism>
<dbReference type="AlphaFoldDB" id="C3J7W8"/>
<dbReference type="STRING" id="553175.POREN0001_1211"/>
<protein>
    <recommendedName>
        <fullName evidence="1">DUF695 domain-containing protein</fullName>
    </recommendedName>
</protein>
<sequence length="157" mass="18176">MVLTDKWFTTIASDDSGAVVIMNGRLDLEAFRLSGKLKHRIEIRLPYEADERGMPTREAERIIAQVDDLLRPKMERDKLAILTGNHLGGGVKYWVYYARTDRVFFERLNEALEPLPLLPLEFDNELDPAWDEYLDMLSMNPDEGEDEEDEEGDLTEE</sequence>
<dbReference type="Proteomes" id="UP000004295">
    <property type="component" value="Unassembled WGS sequence"/>
</dbReference>
<dbReference type="InterPro" id="IPR016097">
    <property type="entry name" value="DUF695"/>
</dbReference>
<reference evidence="2 3" key="1">
    <citation type="submission" date="2009-04" db="EMBL/GenBank/DDBJ databases">
        <authorList>
            <person name="Sebastian Y."/>
            <person name="Madupu R."/>
            <person name="Durkin A.S."/>
            <person name="Torralba M."/>
            <person name="Methe B."/>
            <person name="Sutton G.G."/>
            <person name="Strausberg R.L."/>
            <person name="Nelson K.E."/>
        </authorList>
    </citation>
    <scope>NUCLEOTIDE SEQUENCE [LARGE SCALE GENOMIC DNA]</scope>
    <source>
        <strain evidence="3">ATCC 35406 / BCRC 14492 / JCM 8526 / NCTC 13058 / HG 370</strain>
    </source>
</reference>
<accession>C3J7W8</accession>
<proteinExistence type="predicted"/>
<dbReference type="EMBL" id="ACNN01000005">
    <property type="protein sequence ID" value="EEN83617.1"/>
    <property type="molecule type" value="Genomic_DNA"/>
</dbReference>
<dbReference type="RefSeq" id="WP_004332084.1">
    <property type="nucleotide sequence ID" value="NZ_ACNN01000005.1"/>
</dbReference>
<dbReference type="Pfam" id="PF05117">
    <property type="entry name" value="DUF695"/>
    <property type="match status" value="1"/>
</dbReference>